<dbReference type="Proteomes" id="UP000515220">
    <property type="component" value="Chromosome"/>
</dbReference>
<gene>
    <name evidence="1" type="ORF">AAJCM20276_14650</name>
</gene>
<evidence type="ECO:0000313" key="2">
    <source>
        <dbReference type="Proteomes" id="UP000515220"/>
    </source>
</evidence>
<proteinExistence type="predicted"/>
<accession>A0A6S6PJJ9</accession>
<protein>
    <submittedName>
        <fullName evidence="1">Uncharacterized protein</fullName>
    </submittedName>
</protein>
<evidence type="ECO:0000313" key="1">
    <source>
        <dbReference type="EMBL" id="BCI66841.1"/>
    </source>
</evidence>
<name>A0A6S6PJJ9_ACEAC</name>
<dbReference type="EMBL" id="AP023326">
    <property type="protein sequence ID" value="BCI66841.1"/>
    <property type="molecule type" value="Genomic_DNA"/>
</dbReference>
<organism evidence="1 2">
    <name type="scientific">Acetobacter aceti</name>
    <dbReference type="NCBI Taxonomy" id="435"/>
    <lineage>
        <taxon>Bacteria</taxon>
        <taxon>Pseudomonadati</taxon>
        <taxon>Pseudomonadota</taxon>
        <taxon>Alphaproteobacteria</taxon>
        <taxon>Acetobacterales</taxon>
        <taxon>Acetobacteraceae</taxon>
        <taxon>Acetobacter</taxon>
        <taxon>Acetobacter subgen. Acetobacter</taxon>
    </lineage>
</organism>
<dbReference type="RefSeq" id="WP_232091897.1">
    <property type="nucleotide sequence ID" value="NZ_AP023326.1"/>
</dbReference>
<sequence>MSDNKADKNGPDVSGSALCHLLPQLLPCEAAVILETGSAPTILCFSTDHEKAFTASSLIDALKLSTARLSAEGGVEAGLFPEPIYGFRSWASKPIGSKDGHKVLVLCLNSSTEPFPSPALTRLATLTANISSPEIRKKNQPYWTDI</sequence>
<reference evidence="1 2" key="1">
    <citation type="submission" date="2020-07" db="EMBL/GenBank/DDBJ databases">
        <title>Complete Genome Sequence of an acetic acid bacterium, Acetobacter aceti JCM20276.</title>
        <authorList>
            <person name="Hirose Y."/>
            <person name="Mihara H."/>
        </authorList>
    </citation>
    <scope>NUCLEOTIDE SEQUENCE [LARGE SCALE GENOMIC DNA]</scope>
    <source>
        <strain evidence="1 2">JCM20276</strain>
    </source>
</reference>
<dbReference type="AlphaFoldDB" id="A0A6S6PJJ9"/>